<organism evidence="1">
    <name type="scientific">bioreactor metagenome</name>
    <dbReference type="NCBI Taxonomy" id="1076179"/>
    <lineage>
        <taxon>unclassified sequences</taxon>
        <taxon>metagenomes</taxon>
        <taxon>ecological metagenomes</taxon>
    </lineage>
</organism>
<dbReference type="AlphaFoldDB" id="A0A645DEB0"/>
<proteinExistence type="predicted"/>
<evidence type="ECO:0000313" key="1">
    <source>
        <dbReference type="EMBL" id="MPM87378.1"/>
    </source>
</evidence>
<gene>
    <name evidence="1" type="ORF">SDC9_134474</name>
</gene>
<reference evidence="1" key="1">
    <citation type="submission" date="2019-08" db="EMBL/GenBank/DDBJ databases">
        <authorList>
            <person name="Kucharzyk K."/>
            <person name="Murdoch R.W."/>
            <person name="Higgins S."/>
            <person name="Loffler F."/>
        </authorList>
    </citation>
    <scope>NUCLEOTIDE SEQUENCE</scope>
</reference>
<comment type="caution">
    <text evidence="1">The sequence shown here is derived from an EMBL/GenBank/DDBJ whole genome shotgun (WGS) entry which is preliminary data.</text>
</comment>
<accession>A0A645DEB0</accession>
<dbReference type="EMBL" id="VSSQ01035207">
    <property type="protein sequence ID" value="MPM87378.1"/>
    <property type="molecule type" value="Genomic_DNA"/>
</dbReference>
<protein>
    <submittedName>
        <fullName evidence="1">Uncharacterized protein</fullName>
    </submittedName>
</protein>
<name>A0A645DEB0_9ZZZZ</name>
<sequence length="59" mass="6628">MTENNNPFGVYTIVLLCEITLQKTNGMNRIGNNMRKRIGTLTSPTASIREDHRIESCSS</sequence>